<feature type="transmembrane region" description="Helical" evidence="12">
    <location>
        <begin position="95"/>
        <end position="116"/>
    </location>
</feature>
<reference evidence="14" key="1">
    <citation type="submission" date="2013-08" db="EMBL/GenBank/DDBJ databases">
        <authorList>
            <person name="Mendez C."/>
            <person name="Richter M."/>
            <person name="Ferrer M."/>
            <person name="Sanchez J."/>
        </authorList>
    </citation>
    <scope>NUCLEOTIDE SEQUENCE</scope>
</reference>
<keyword evidence="9" id="KW-0408">Iron</keyword>
<evidence type="ECO:0000256" key="9">
    <source>
        <dbReference type="ARBA" id="ARBA00023004"/>
    </source>
</evidence>
<accession>T0YIS8</accession>
<keyword evidence="8 12" id="KW-1133">Transmembrane helix</keyword>
<reference evidence="14" key="2">
    <citation type="journal article" date="2014" name="ISME J.">
        <title>Microbial stratification in low pH oxic and suboxic macroscopic growths along an acid mine drainage.</title>
        <authorList>
            <person name="Mendez-Garcia C."/>
            <person name="Mesa V."/>
            <person name="Sprenger R.R."/>
            <person name="Richter M."/>
            <person name="Diez M.S."/>
            <person name="Solano J."/>
            <person name="Bargiela R."/>
            <person name="Golyshina O.V."/>
            <person name="Manteca A."/>
            <person name="Ramos J.L."/>
            <person name="Gallego J.R."/>
            <person name="Llorente I."/>
            <person name="Martins Dos Santos V.A."/>
            <person name="Jensen O.N."/>
            <person name="Pelaez A.I."/>
            <person name="Sanchez J."/>
            <person name="Ferrer M."/>
        </authorList>
    </citation>
    <scope>NUCLEOTIDE SEQUENCE</scope>
</reference>
<evidence type="ECO:0000256" key="10">
    <source>
        <dbReference type="ARBA" id="ARBA00023136"/>
    </source>
</evidence>
<evidence type="ECO:0000256" key="11">
    <source>
        <dbReference type="ARBA" id="ARBA00037975"/>
    </source>
</evidence>
<evidence type="ECO:0000256" key="12">
    <source>
        <dbReference type="SAM" id="Phobius"/>
    </source>
</evidence>
<feature type="domain" description="Cytochrome b561 bacterial/Ni-hydrogenase" evidence="13">
    <location>
        <begin position="9"/>
        <end position="149"/>
    </location>
</feature>
<dbReference type="InterPro" id="IPR052168">
    <property type="entry name" value="Cytochrome_b561_oxidase"/>
</dbReference>
<dbReference type="InterPro" id="IPR011577">
    <property type="entry name" value="Cyt_b561_bac/Ni-Hgenase"/>
</dbReference>
<evidence type="ECO:0000259" key="13">
    <source>
        <dbReference type="Pfam" id="PF01292"/>
    </source>
</evidence>
<keyword evidence="3" id="KW-1003">Cell membrane</keyword>
<feature type="transmembrane region" description="Helical" evidence="12">
    <location>
        <begin position="50"/>
        <end position="68"/>
    </location>
</feature>
<dbReference type="GO" id="GO:0022904">
    <property type="term" value="P:respiratory electron transport chain"/>
    <property type="evidence" value="ECO:0007669"/>
    <property type="project" value="InterPro"/>
</dbReference>
<evidence type="ECO:0000313" key="14">
    <source>
        <dbReference type="EMBL" id="EQD35306.1"/>
    </source>
</evidence>
<dbReference type="PANTHER" id="PTHR30529">
    <property type="entry name" value="CYTOCHROME B561"/>
    <property type="match status" value="1"/>
</dbReference>
<evidence type="ECO:0000256" key="6">
    <source>
        <dbReference type="ARBA" id="ARBA00022723"/>
    </source>
</evidence>
<evidence type="ECO:0000256" key="8">
    <source>
        <dbReference type="ARBA" id="ARBA00022989"/>
    </source>
</evidence>
<dbReference type="InterPro" id="IPR016174">
    <property type="entry name" value="Di-haem_cyt_TM"/>
</dbReference>
<dbReference type="Pfam" id="PF01292">
    <property type="entry name" value="Ni_hydr_CYTB"/>
    <property type="match status" value="1"/>
</dbReference>
<keyword evidence="2" id="KW-0813">Transport</keyword>
<comment type="similarity">
    <text evidence="11">Belongs to the cytochrome b561 family.</text>
</comment>
<dbReference type="GO" id="GO:0005886">
    <property type="term" value="C:plasma membrane"/>
    <property type="evidence" value="ECO:0007669"/>
    <property type="project" value="UniProtKB-SubCell"/>
</dbReference>
<organism evidence="14">
    <name type="scientific">mine drainage metagenome</name>
    <dbReference type="NCBI Taxonomy" id="410659"/>
    <lineage>
        <taxon>unclassified sequences</taxon>
        <taxon>metagenomes</taxon>
        <taxon>ecological metagenomes</taxon>
    </lineage>
</organism>
<protein>
    <submittedName>
        <fullName evidence="14">Cytochrome B561</fullName>
    </submittedName>
</protein>
<evidence type="ECO:0000256" key="2">
    <source>
        <dbReference type="ARBA" id="ARBA00022448"/>
    </source>
</evidence>
<evidence type="ECO:0000256" key="1">
    <source>
        <dbReference type="ARBA" id="ARBA00004651"/>
    </source>
</evidence>
<dbReference type="GO" id="GO:0009055">
    <property type="term" value="F:electron transfer activity"/>
    <property type="evidence" value="ECO:0007669"/>
    <property type="project" value="InterPro"/>
</dbReference>
<dbReference type="SUPFAM" id="SSF81342">
    <property type="entry name" value="Transmembrane di-heme cytochromes"/>
    <property type="match status" value="1"/>
</dbReference>
<keyword evidence="4" id="KW-0349">Heme</keyword>
<feature type="transmembrane region" description="Helical" evidence="12">
    <location>
        <begin position="16"/>
        <end position="38"/>
    </location>
</feature>
<keyword evidence="5 12" id="KW-0812">Transmembrane</keyword>
<proteinExistence type="inferred from homology"/>
<evidence type="ECO:0000256" key="7">
    <source>
        <dbReference type="ARBA" id="ARBA00022982"/>
    </source>
</evidence>
<dbReference type="PANTHER" id="PTHR30529:SF1">
    <property type="entry name" value="CYTOCHROME B561 HOMOLOG 2"/>
    <property type="match status" value="1"/>
</dbReference>
<evidence type="ECO:0000256" key="5">
    <source>
        <dbReference type="ARBA" id="ARBA00022692"/>
    </source>
</evidence>
<keyword evidence="10 12" id="KW-0472">Membrane</keyword>
<keyword evidence="6" id="KW-0479">Metal-binding</keyword>
<evidence type="ECO:0000256" key="3">
    <source>
        <dbReference type="ARBA" id="ARBA00022475"/>
    </source>
</evidence>
<feature type="non-terminal residue" evidence="14">
    <location>
        <position position="150"/>
    </location>
</feature>
<sequence length="150" mass="16987">MPIRNDRARWGLVSQLLHWLLAIMIFAQIALALIFIQLRPGPEFFALINAHKSLGLTILVVVVIRLIWRWSNPVPDLPATLKPYERFLARFTHDALYALLIAMPLTGWFGSAALGYPIRWFNLFQVPNPIGKDVPLGHALYLTHSILALA</sequence>
<dbReference type="GO" id="GO:0046872">
    <property type="term" value="F:metal ion binding"/>
    <property type="evidence" value="ECO:0007669"/>
    <property type="project" value="UniProtKB-KW"/>
</dbReference>
<evidence type="ECO:0000256" key="4">
    <source>
        <dbReference type="ARBA" id="ARBA00022617"/>
    </source>
</evidence>
<comment type="subcellular location">
    <subcellularLocation>
        <location evidence="1">Cell membrane</location>
        <topology evidence="1">Multi-pass membrane protein</topology>
    </subcellularLocation>
</comment>
<comment type="caution">
    <text evidence="14">The sequence shown here is derived from an EMBL/GenBank/DDBJ whole genome shotgun (WGS) entry which is preliminary data.</text>
</comment>
<dbReference type="GO" id="GO:0020037">
    <property type="term" value="F:heme binding"/>
    <property type="evidence" value="ECO:0007669"/>
    <property type="project" value="TreeGrafter"/>
</dbReference>
<name>T0YIS8_9ZZZZ</name>
<dbReference type="EMBL" id="AUZX01013538">
    <property type="protein sequence ID" value="EQD35306.1"/>
    <property type="molecule type" value="Genomic_DNA"/>
</dbReference>
<dbReference type="AlphaFoldDB" id="T0YIS8"/>
<gene>
    <name evidence="14" type="ORF">B1A_18355</name>
</gene>
<keyword evidence="7" id="KW-0249">Electron transport</keyword>